<dbReference type="AlphaFoldDB" id="A0A9K3HQB4"/>
<organism evidence="1 2">
    <name type="scientific">Helianthus annuus</name>
    <name type="common">Common sunflower</name>
    <dbReference type="NCBI Taxonomy" id="4232"/>
    <lineage>
        <taxon>Eukaryota</taxon>
        <taxon>Viridiplantae</taxon>
        <taxon>Streptophyta</taxon>
        <taxon>Embryophyta</taxon>
        <taxon>Tracheophyta</taxon>
        <taxon>Spermatophyta</taxon>
        <taxon>Magnoliopsida</taxon>
        <taxon>eudicotyledons</taxon>
        <taxon>Gunneridae</taxon>
        <taxon>Pentapetalae</taxon>
        <taxon>asterids</taxon>
        <taxon>campanulids</taxon>
        <taxon>Asterales</taxon>
        <taxon>Asteraceae</taxon>
        <taxon>Asteroideae</taxon>
        <taxon>Heliantheae alliance</taxon>
        <taxon>Heliantheae</taxon>
        <taxon>Helianthus</taxon>
    </lineage>
</organism>
<reference evidence="1" key="1">
    <citation type="journal article" date="2017" name="Nature">
        <title>The sunflower genome provides insights into oil metabolism, flowering and Asterid evolution.</title>
        <authorList>
            <person name="Badouin H."/>
            <person name="Gouzy J."/>
            <person name="Grassa C.J."/>
            <person name="Murat F."/>
            <person name="Staton S.E."/>
            <person name="Cottret L."/>
            <person name="Lelandais-Briere C."/>
            <person name="Owens G.L."/>
            <person name="Carrere S."/>
            <person name="Mayjonade B."/>
            <person name="Legrand L."/>
            <person name="Gill N."/>
            <person name="Kane N.C."/>
            <person name="Bowers J.E."/>
            <person name="Hubner S."/>
            <person name="Bellec A."/>
            <person name="Berard A."/>
            <person name="Berges H."/>
            <person name="Blanchet N."/>
            <person name="Boniface M.C."/>
            <person name="Brunel D."/>
            <person name="Catrice O."/>
            <person name="Chaidir N."/>
            <person name="Claudel C."/>
            <person name="Donnadieu C."/>
            <person name="Faraut T."/>
            <person name="Fievet G."/>
            <person name="Helmstetter N."/>
            <person name="King M."/>
            <person name="Knapp S.J."/>
            <person name="Lai Z."/>
            <person name="Le Paslier M.C."/>
            <person name="Lippi Y."/>
            <person name="Lorenzon L."/>
            <person name="Mandel J.R."/>
            <person name="Marage G."/>
            <person name="Marchand G."/>
            <person name="Marquand E."/>
            <person name="Bret-Mestries E."/>
            <person name="Morien E."/>
            <person name="Nambeesan S."/>
            <person name="Nguyen T."/>
            <person name="Pegot-Espagnet P."/>
            <person name="Pouilly N."/>
            <person name="Raftis F."/>
            <person name="Sallet E."/>
            <person name="Schiex T."/>
            <person name="Thomas J."/>
            <person name="Vandecasteele C."/>
            <person name="Vares D."/>
            <person name="Vear F."/>
            <person name="Vautrin S."/>
            <person name="Crespi M."/>
            <person name="Mangin B."/>
            <person name="Burke J.M."/>
            <person name="Salse J."/>
            <person name="Munos S."/>
            <person name="Vincourt P."/>
            <person name="Rieseberg L.H."/>
            <person name="Langlade N.B."/>
        </authorList>
    </citation>
    <scope>NUCLEOTIDE SEQUENCE</scope>
    <source>
        <tissue evidence="1">Leaves</tissue>
    </source>
</reference>
<name>A0A9K3HQB4_HELAN</name>
<reference evidence="1" key="2">
    <citation type="submission" date="2020-06" db="EMBL/GenBank/DDBJ databases">
        <title>Helianthus annuus Genome sequencing and assembly Release 2.</title>
        <authorList>
            <person name="Gouzy J."/>
            <person name="Langlade N."/>
            <person name="Munos S."/>
        </authorList>
    </citation>
    <scope>NUCLEOTIDE SEQUENCE</scope>
    <source>
        <tissue evidence="1">Leaves</tissue>
    </source>
</reference>
<sequence length="59" mass="6260">MAYSGRTDNAPGDASCFNCCFESSSGLLSNVVFPDKASKADFNASKLLFPFKTLSNSLS</sequence>
<dbReference type="EMBL" id="MNCJ02000326">
    <property type="protein sequence ID" value="KAF5782533.1"/>
    <property type="molecule type" value="Genomic_DNA"/>
</dbReference>
<evidence type="ECO:0000313" key="1">
    <source>
        <dbReference type="EMBL" id="KAF5782533.1"/>
    </source>
</evidence>
<dbReference type="Proteomes" id="UP000215914">
    <property type="component" value="Unassembled WGS sequence"/>
</dbReference>
<gene>
    <name evidence="1" type="ORF">HanXRQr2_Chr11g0496961</name>
</gene>
<proteinExistence type="predicted"/>
<protein>
    <submittedName>
        <fullName evidence="1">Uncharacterized protein</fullName>
    </submittedName>
</protein>
<evidence type="ECO:0000313" key="2">
    <source>
        <dbReference type="Proteomes" id="UP000215914"/>
    </source>
</evidence>
<accession>A0A9K3HQB4</accession>
<dbReference type="Gramene" id="mRNA:HanXRQr2_Chr11g0496961">
    <property type="protein sequence ID" value="CDS:HanXRQr2_Chr11g0496961.1"/>
    <property type="gene ID" value="HanXRQr2_Chr11g0496961"/>
</dbReference>
<keyword evidence="2" id="KW-1185">Reference proteome</keyword>
<comment type="caution">
    <text evidence="1">The sequence shown here is derived from an EMBL/GenBank/DDBJ whole genome shotgun (WGS) entry which is preliminary data.</text>
</comment>